<evidence type="ECO:0000313" key="1">
    <source>
        <dbReference type="EMBL" id="MDO7882497.1"/>
    </source>
</evidence>
<protein>
    <submittedName>
        <fullName evidence="1">Uncharacterized protein</fullName>
    </submittedName>
</protein>
<sequence length="83" mass="9711">MSVLHATGLRVWFEGGVPYGLVWEGRYYRVTDTPTRLADELVGMTHPLDLQGWRFQGTDDDEVSRMFDIRRFGEEWGVVRVYD</sequence>
<keyword evidence="2" id="KW-1185">Reference proteome</keyword>
<proteinExistence type="predicted"/>
<comment type="caution">
    <text evidence="1">The sequence shown here is derived from an EMBL/GenBank/DDBJ whole genome shotgun (WGS) entry which is preliminary data.</text>
</comment>
<gene>
    <name evidence="1" type="ORF">Q5716_09700</name>
</gene>
<organism evidence="1 2">
    <name type="scientific">Antiquaquibacter soli</name>
    <dbReference type="NCBI Taxonomy" id="3064523"/>
    <lineage>
        <taxon>Bacteria</taxon>
        <taxon>Bacillati</taxon>
        <taxon>Actinomycetota</taxon>
        <taxon>Actinomycetes</taxon>
        <taxon>Micrococcales</taxon>
        <taxon>Microbacteriaceae</taxon>
        <taxon>Antiquaquibacter</taxon>
    </lineage>
</organism>
<evidence type="ECO:0000313" key="2">
    <source>
        <dbReference type="Proteomes" id="UP001241072"/>
    </source>
</evidence>
<accession>A0ABT9BN88</accession>
<dbReference type="RefSeq" id="WP_305002871.1">
    <property type="nucleotide sequence ID" value="NZ_JAUQUB010000001.1"/>
</dbReference>
<dbReference type="Proteomes" id="UP001241072">
    <property type="component" value="Unassembled WGS sequence"/>
</dbReference>
<name>A0ABT9BN88_9MICO</name>
<reference evidence="1 2" key="1">
    <citation type="submission" date="2023-07" db="EMBL/GenBank/DDBJ databases">
        <title>Protaetiibacter sp. nov WY-16 isolated from soil.</title>
        <authorList>
            <person name="Liu B."/>
            <person name="Wan Y."/>
        </authorList>
    </citation>
    <scope>NUCLEOTIDE SEQUENCE [LARGE SCALE GENOMIC DNA]</scope>
    <source>
        <strain evidence="1 2">WY-16</strain>
    </source>
</reference>
<dbReference type="EMBL" id="JAUQUB010000001">
    <property type="protein sequence ID" value="MDO7882497.1"/>
    <property type="molecule type" value="Genomic_DNA"/>
</dbReference>